<dbReference type="SUPFAM" id="SSF54637">
    <property type="entry name" value="Thioesterase/thiol ester dehydrase-isomerase"/>
    <property type="match status" value="1"/>
</dbReference>
<dbReference type="Gene3D" id="3.10.129.10">
    <property type="entry name" value="Hotdog Thioesterase"/>
    <property type="match status" value="1"/>
</dbReference>
<dbReference type="InterPro" id="IPR054545">
    <property type="entry name" value="ApeI-like"/>
</dbReference>
<dbReference type="Proteomes" id="UP000281028">
    <property type="component" value="Unassembled WGS sequence"/>
</dbReference>
<dbReference type="EMBL" id="RIAR02000001">
    <property type="protein sequence ID" value="NSL90460.1"/>
    <property type="molecule type" value="Genomic_DNA"/>
</dbReference>
<keyword evidence="3" id="KW-1185">Reference proteome</keyword>
<feature type="domain" description="ApeI dehydratase-like" evidence="1">
    <location>
        <begin position="13"/>
        <end position="94"/>
    </location>
</feature>
<name>A0A3S1CVM0_9BACT</name>
<dbReference type="InterPro" id="IPR029069">
    <property type="entry name" value="HotDog_dom_sf"/>
</dbReference>
<evidence type="ECO:0000259" key="1">
    <source>
        <dbReference type="Pfam" id="PF22818"/>
    </source>
</evidence>
<protein>
    <submittedName>
        <fullName evidence="2">3-hydroxyacyl-ACP dehydratase</fullName>
    </submittedName>
</protein>
<organism evidence="2 3">
    <name type="scientific">Chitinophaga solisilvae</name>
    <dbReference type="NCBI Taxonomy" id="1233460"/>
    <lineage>
        <taxon>Bacteria</taxon>
        <taxon>Pseudomonadati</taxon>
        <taxon>Bacteroidota</taxon>
        <taxon>Chitinophagia</taxon>
        <taxon>Chitinophagales</taxon>
        <taxon>Chitinophagaceae</taxon>
        <taxon>Chitinophaga</taxon>
    </lineage>
</organism>
<proteinExistence type="predicted"/>
<gene>
    <name evidence="2" type="ORF">ECE50_026795</name>
</gene>
<dbReference type="OrthoDB" id="9772788at2"/>
<evidence type="ECO:0000313" key="3">
    <source>
        <dbReference type="Proteomes" id="UP000281028"/>
    </source>
</evidence>
<accession>A0A3S1CVM0</accession>
<dbReference type="Pfam" id="PF22818">
    <property type="entry name" value="ApeI-like"/>
    <property type="match status" value="1"/>
</dbReference>
<evidence type="ECO:0000313" key="2">
    <source>
        <dbReference type="EMBL" id="NSL90460.1"/>
    </source>
</evidence>
<reference evidence="2" key="1">
    <citation type="submission" date="2020-05" db="EMBL/GenBank/DDBJ databases">
        <title>Chitinophaga laudate sp. nov., isolated from a tropical peat swamp.</title>
        <authorList>
            <person name="Goh C.B.S."/>
            <person name="Lee M.S."/>
            <person name="Parimannan S."/>
            <person name="Pasbakhsh P."/>
            <person name="Yule C.M."/>
            <person name="Rajandas H."/>
            <person name="Loke S."/>
            <person name="Croft L."/>
            <person name="Tan J.B.L."/>
        </authorList>
    </citation>
    <scope>NUCLEOTIDE SEQUENCE</scope>
    <source>
        <strain evidence="2">Mgbs1</strain>
    </source>
</reference>
<dbReference type="GO" id="GO:0016829">
    <property type="term" value="F:lyase activity"/>
    <property type="evidence" value="ECO:0007669"/>
    <property type="project" value="UniProtKB-KW"/>
</dbReference>
<sequence>MLKGNFYNSANTTQDAGQISATIALNAAHPVFQGHFPDQPVVPGVCMMQIITETLEEAVQKKVQLQKASQMKFLNMIDPVKQPQVDITVNYKEDEGGLKVNAVLKYEATTFMKFQGIFK</sequence>
<comment type="caution">
    <text evidence="2">The sequence shown here is derived from an EMBL/GenBank/DDBJ whole genome shotgun (WGS) entry which is preliminary data.</text>
</comment>
<dbReference type="AlphaFoldDB" id="A0A3S1CVM0"/>